<dbReference type="GO" id="GO:0050321">
    <property type="term" value="F:tau-protein kinase activity"/>
    <property type="evidence" value="ECO:0007669"/>
    <property type="project" value="TreeGrafter"/>
</dbReference>
<evidence type="ECO:0008006" key="9">
    <source>
        <dbReference type="Google" id="ProtNLM"/>
    </source>
</evidence>
<dbReference type="PROSITE" id="PS00108">
    <property type="entry name" value="PROTEIN_KINASE_ST"/>
    <property type="match status" value="1"/>
</dbReference>
<dbReference type="InterPro" id="IPR000719">
    <property type="entry name" value="Prot_kinase_dom"/>
</dbReference>
<evidence type="ECO:0000256" key="4">
    <source>
        <dbReference type="ARBA" id="ARBA00022777"/>
    </source>
</evidence>
<dbReference type="PROSITE" id="PS50191">
    <property type="entry name" value="CRAL_TRIO"/>
    <property type="match status" value="1"/>
</dbReference>
<dbReference type="Gene3D" id="3.30.200.20">
    <property type="entry name" value="Phosphorylase Kinase, domain 1"/>
    <property type="match status" value="1"/>
</dbReference>
<dbReference type="Gene3D" id="1.10.510.10">
    <property type="entry name" value="Transferase(Phosphotransferase) domain 1"/>
    <property type="match status" value="2"/>
</dbReference>
<dbReference type="InterPro" id="IPR001251">
    <property type="entry name" value="CRAL-TRIO_dom"/>
</dbReference>
<feature type="domain" description="Protein kinase" evidence="6">
    <location>
        <begin position="280"/>
        <end position="473"/>
    </location>
</feature>
<dbReference type="PROSITE" id="PS50011">
    <property type="entry name" value="PROTEIN_KINASE_DOM"/>
    <property type="match status" value="1"/>
</dbReference>
<accession>A0A0F9MKC9</accession>
<keyword evidence="1" id="KW-0723">Serine/threonine-protein kinase</keyword>
<organism evidence="8">
    <name type="scientific">marine sediment metagenome</name>
    <dbReference type="NCBI Taxonomy" id="412755"/>
    <lineage>
        <taxon>unclassified sequences</taxon>
        <taxon>metagenomes</taxon>
        <taxon>ecological metagenomes</taxon>
    </lineage>
</organism>
<dbReference type="PANTHER" id="PTHR24346">
    <property type="entry name" value="MAP/MICROTUBULE AFFINITY-REGULATING KINASE"/>
    <property type="match status" value="1"/>
</dbReference>
<comment type="caution">
    <text evidence="8">The sequence shown here is derived from an EMBL/GenBank/DDBJ whole genome shotgun (WGS) entry which is preliminary data.</text>
</comment>
<feature type="domain" description="CRAL-TRIO" evidence="7">
    <location>
        <begin position="33"/>
        <end position="209"/>
    </location>
</feature>
<evidence type="ECO:0000256" key="2">
    <source>
        <dbReference type="ARBA" id="ARBA00022679"/>
    </source>
</evidence>
<evidence type="ECO:0000259" key="6">
    <source>
        <dbReference type="PROSITE" id="PS50011"/>
    </source>
</evidence>
<evidence type="ECO:0000259" key="7">
    <source>
        <dbReference type="PROSITE" id="PS50191"/>
    </source>
</evidence>
<gene>
    <name evidence="8" type="ORF">LCGC14_1079450</name>
</gene>
<keyword evidence="4" id="KW-0418">Kinase</keyword>
<dbReference type="GO" id="GO:0005524">
    <property type="term" value="F:ATP binding"/>
    <property type="evidence" value="ECO:0007669"/>
    <property type="project" value="UniProtKB-KW"/>
</dbReference>
<protein>
    <recommendedName>
        <fullName evidence="9">Protein kinase domain-containing protein</fullName>
    </recommendedName>
</protein>
<dbReference type="GO" id="GO:0005737">
    <property type="term" value="C:cytoplasm"/>
    <property type="evidence" value="ECO:0007669"/>
    <property type="project" value="TreeGrafter"/>
</dbReference>
<proteinExistence type="predicted"/>
<name>A0A0F9MKC9_9ZZZZ</name>
<reference evidence="8" key="1">
    <citation type="journal article" date="2015" name="Nature">
        <title>Complex archaea that bridge the gap between prokaryotes and eukaryotes.</title>
        <authorList>
            <person name="Spang A."/>
            <person name="Saw J.H."/>
            <person name="Jorgensen S.L."/>
            <person name="Zaremba-Niedzwiedzka K."/>
            <person name="Martijn J."/>
            <person name="Lind A.E."/>
            <person name="van Eijk R."/>
            <person name="Schleper C."/>
            <person name="Guy L."/>
            <person name="Ettema T.J."/>
        </authorList>
    </citation>
    <scope>NUCLEOTIDE SEQUENCE</scope>
</reference>
<dbReference type="GO" id="GO:0000226">
    <property type="term" value="P:microtubule cytoskeleton organization"/>
    <property type="evidence" value="ECO:0007669"/>
    <property type="project" value="TreeGrafter"/>
</dbReference>
<dbReference type="EMBL" id="LAZR01004715">
    <property type="protein sequence ID" value="KKN06224.1"/>
    <property type="molecule type" value="Genomic_DNA"/>
</dbReference>
<evidence type="ECO:0000256" key="3">
    <source>
        <dbReference type="ARBA" id="ARBA00022741"/>
    </source>
</evidence>
<dbReference type="AlphaFoldDB" id="A0A0F9MKC9"/>
<dbReference type="SUPFAM" id="SSF56112">
    <property type="entry name" value="Protein kinase-like (PK-like)"/>
    <property type="match status" value="2"/>
</dbReference>
<evidence type="ECO:0000256" key="1">
    <source>
        <dbReference type="ARBA" id="ARBA00022527"/>
    </source>
</evidence>
<dbReference type="InterPro" id="IPR008271">
    <property type="entry name" value="Ser/Thr_kinase_AS"/>
</dbReference>
<evidence type="ECO:0000313" key="8">
    <source>
        <dbReference type="EMBL" id="KKN06224.1"/>
    </source>
</evidence>
<keyword evidence="2" id="KW-0808">Transferase</keyword>
<dbReference type="GO" id="GO:0035556">
    <property type="term" value="P:intracellular signal transduction"/>
    <property type="evidence" value="ECO:0007669"/>
    <property type="project" value="TreeGrafter"/>
</dbReference>
<keyword evidence="5" id="KW-0067">ATP-binding</keyword>
<keyword evidence="3" id="KW-0547">Nucleotide-binding</keyword>
<dbReference type="InterPro" id="IPR011009">
    <property type="entry name" value="Kinase-like_dom_sf"/>
</dbReference>
<dbReference type="Pfam" id="PF06293">
    <property type="entry name" value="Kdo"/>
    <property type="match status" value="1"/>
</dbReference>
<dbReference type="PANTHER" id="PTHR24346:SF82">
    <property type="entry name" value="KP78A-RELATED"/>
    <property type="match status" value="1"/>
</dbReference>
<sequence>MLNEKTSIDSVIAQAEHCHYPHEIILNKKHFQCTDSLRLLANRRLVVKARDNDGNQLVIKYFASNKKGQKDFKREQQGIALIQKSDVRVPELLDTVKKTATGSALIFDYIPESQAFSLKDRPEKHISMLYELMSRLHSAGMYQDDIHPDNILMNPQGLTLIDLGTVGAFSDDSVASKEDSLDNLAKLVAQFEVEYRPLLLESLPSYFGSRGWVFTASDRVEFEQRLQQAWYTRKKQFLKKCFRDCTMTFYRQRFDWQVAAKREFWQQANIESITDIEKQFAGGKVLKSGNTATVIKTQLAGRDVVIKRYNIKSLWHFLSRCWRSSRAANSWLSANLLEFIGISTAKPLAFIEHRFGPIRRTAYFISEYRAADEMLVSYEDRMPTESETQQIQQIFSQLRQMNIGHGDMKAQNLLVDEQGFIMLIDLDAMREYSNDKKGAIAHFRDKKRFLKNWSNPELEAYFRVMLQRTDRKL</sequence>
<evidence type="ECO:0000256" key="5">
    <source>
        <dbReference type="ARBA" id="ARBA00022840"/>
    </source>
</evidence>